<dbReference type="InterPro" id="IPR036291">
    <property type="entry name" value="NAD(P)-bd_dom_sf"/>
</dbReference>
<evidence type="ECO:0000313" key="5">
    <source>
        <dbReference type="Proteomes" id="UP000717328"/>
    </source>
</evidence>
<name>A0A9P7KIQ5_9AGAR</name>
<dbReference type="Proteomes" id="UP000717328">
    <property type="component" value="Unassembled WGS sequence"/>
</dbReference>
<sequence length="136" mass="14813">MAPSKPIITVVTGTGAQGRAISRAFHRSGKWHVRVLTRNPTGQVAQALEMEGMELVQGNFEDKGALLRVFEGAFAVYSVTIPPWHQQYDLSMGEYEQGVLQADAAKASNVQIFLFSTLPYVGPHFMGLGGVELYDG</sequence>
<keyword evidence="5" id="KW-1185">Reference proteome</keyword>
<dbReference type="AlphaFoldDB" id="A0A9P7KIQ5"/>
<evidence type="ECO:0000256" key="1">
    <source>
        <dbReference type="ARBA" id="ARBA00006328"/>
    </source>
</evidence>
<evidence type="ECO:0000259" key="3">
    <source>
        <dbReference type="Pfam" id="PF05368"/>
    </source>
</evidence>
<dbReference type="EMBL" id="JABCKI010000290">
    <property type="protein sequence ID" value="KAG5651149.1"/>
    <property type="molecule type" value="Genomic_DNA"/>
</dbReference>
<evidence type="ECO:0000313" key="4">
    <source>
        <dbReference type="EMBL" id="KAG5651149.1"/>
    </source>
</evidence>
<proteinExistence type="inferred from homology"/>
<reference evidence="4" key="1">
    <citation type="submission" date="2021-02" db="EMBL/GenBank/DDBJ databases">
        <authorList>
            <person name="Nieuwenhuis M."/>
            <person name="Van De Peppel L.J.J."/>
        </authorList>
    </citation>
    <scope>NUCLEOTIDE SEQUENCE</scope>
    <source>
        <strain evidence="4">D49</strain>
    </source>
</reference>
<evidence type="ECO:0000256" key="2">
    <source>
        <dbReference type="ARBA" id="ARBA00022857"/>
    </source>
</evidence>
<dbReference type="SUPFAM" id="SSF51735">
    <property type="entry name" value="NAD(P)-binding Rossmann-fold domains"/>
    <property type="match status" value="1"/>
</dbReference>
<feature type="domain" description="NmrA-like" evidence="3">
    <location>
        <begin position="6"/>
        <end position="118"/>
    </location>
</feature>
<keyword evidence="2" id="KW-0521">NADP</keyword>
<dbReference type="PANTHER" id="PTHR42748:SF7">
    <property type="entry name" value="NMRA LIKE REDOX SENSOR 1-RELATED"/>
    <property type="match status" value="1"/>
</dbReference>
<dbReference type="InterPro" id="IPR008030">
    <property type="entry name" value="NmrA-like"/>
</dbReference>
<protein>
    <recommendedName>
        <fullName evidence="3">NmrA-like domain-containing protein</fullName>
    </recommendedName>
</protein>
<comment type="caution">
    <text evidence="4">The sequence shown here is derived from an EMBL/GenBank/DDBJ whole genome shotgun (WGS) entry which is preliminary data.</text>
</comment>
<comment type="similarity">
    <text evidence="1">Belongs to the NmrA-type oxidoreductase family.</text>
</comment>
<dbReference type="Gene3D" id="3.40.50.720">
    <property type="entry name" value="NAD(P)-binding Rossmann-like Domain"/>
    <property type="match status" value="1"/>
</dbReference>
<organism evidence="4 5">
    <name type="scientific">Sphagnurus paluster</name>
    <dbReference type="NCBI Taxonomy" id="117069"/>
    <lineage>
        <taxon>Eukaryota</taxon>
        <taxon>Fungi</taxon>
        <taxon>Dikarya</taxon>
        <taxon>Basidiomycota</taxon>
        <taxon>Agaricomycotina</taxon>
        <taxon>Agaricomycetes</taxon>
        <taxon>Agaricomycetidae</taxon>
        <taxon>Agaricales</taxon>
        <taxon>Tricholomatineae</taxon>
        <taxon>Lyophyllaceae</taxon>
        <taxon>Sphagnurus</taxon>
    </lineage>
</organism>
<accession>A0A9P7KIQ5</accession>
<reference evidence="4" key="2">
    <citation type="submission" date="2021-10" db="EMBL/GenBank/DDBJ databases">
        <title>Phylogenomics reveals ancestral predisposition of the termite-cultivated fungus Termitomyces towards a domesticated lifestyle.</title>
        <authorList>
            <person name="Auxier B."/>
            <person name="Grum-Grzhimaylo A."/>
            <person name="Cardenas M.E."/>
            <person name="Lodge J.D."/>
            <person name="Laessoe T."/>
            <person name="Pedersen O."/>
            <person name="Smith M.E."/>
            <person name="Kuyper T.W."/>
            <person name="Franco-Molano E.A."/>
            <person name="Baroni T.J."/>
            <person name="Aanen D.K."/>
        </authorList>
    </citation>
    <scope>NUCLEOTIDE SEQUENCE</scope>
    <source>
        <strain evidence="4">D49</strain>
    </source>
</reference>
<gene>
    <name evidence="4" type="ORF">H0H81_009721</name>
</gene>
<dbReference type="OrthoDB" id="419598at2759"/>
<dbReference type="PANTHER" id="PTHR42748">
    <property type="entry name" value="NITROGEN METABOLITE REPRESSION PROTEIN NMRA FAMILY MEMBER"/>
    <property type="match status" value="1"/>
</dbReference>
<dbReference type="InterPro" id="IPR051164">
    <property type="entry name" value="NmrA-like_oxidored"/>
</dbReference>
<dbReference type="Pfam" id="PF05368">
    <property type="entry name" value="NmrA"/>
    <property type="match status" value="1"/>
</dbReference>